<dbReference type="EMBL" id="GBXM01058524">
    <property type="protein sequence ID" value="JAH50053.1"/>
    <property type="molecule type" value="Transcribed_RNA"/>
</dbReference>
<evidence type="ECO:0000313" key="1">
    <source>
        <dbReference type="EMBL" id="JAH50053.1"/>
    </source>
</evidence>
<reference evidence="1" key="2">
    <citation type="journal article" date="2015" name="Fish Shellfish Immunol.">
        <title>Early steps in the European eel (Anguilla anguilla)-Vibrio vulnificus interaction in the gills: Role of the RtxA13 toxin.</title>
        <authorList>
            <person name="Callol A."/>
            <person name="Pajuelo D."/>
            <person name="Ebbesson L."/>
            <person name="Teles M."/>
            <person name="MacKenzie S."/>
            <person name="Amaro C."/>
        </authorList>
    </citation>
    <scope>NUCLEOTIDE SEQUENCE</scope>
</reference>
<name>A0A0E9TBF3_ANGAN</name>
<dbReference type="AlphaFoldDB" id="A0A0E9TBF3"/>
<accession>A0A0E9TBF3</accession>
<sequence>MFNYAGPLSTSSVDYALEMRHLSSSPHYRPFEV</sequence>
<reference evidence="1" key="1">
    <citation type="submission" date="2014-11" db="EMBL/GenBank/DDBJ databases">
        <authorList>
            <person name="Amaro Gonzalez C."/>
        </authorList>
    </citation>
    <scope>NUCLEOTIDE SEQUENCE</scope>
</reference>
<organism evidence="1">
    <name type="scientific">Anguilla anguilla</name>
    <name type="common">European freshwater eel</name>
    <name type="synonym">Muraena anguilla</name>
    <dbReference type="NCBI Taxonomy" id="7936"/>
    <lineage>
        <taxon>Eukaryota</taxon>
        <taxon>Metazoa</taxon>
        <taxon>Chordata</taxon>
        <taxon>Craniata</taxon>
        <taxon>Vertebrata</taxon>
        <taxon>Euteleostomi</taxon>
        <taxon>Actinopterygii</taxon>
        <taxon>Neopterygii</taxon>
        <taxon>Teleostei</taxon>
        <taxon>Anguilliformes</taxon>
        <taxon>Anguillidae</taxon>
        <taxon>Anguilla</taxon>
    </lineage>
</organism>
<protein>
    <submittedName>
        <fullName evidence="1">Uncharacterized protein</fullName>
    </submittedName>
</protein>
<proteinExistence type="predicted"/>